<dbReference type="AlphaFoldDB" id="A0A0K2VZ77"/>
<evidence type="ECO:0000313" key="2">
    <source>
        <dbReference type="Proteomes" id="UP000182888"/>
    </source>
</evidence>
<reference evidence="2" key="1">
    <citation type="submission" date="2014-08" db="EMBL/GenBank/DDBJ databases">
        <authorList>
            <person name="Edwards T."/>
        </authorList>
    </citation>
    <scope>NUCLEOTIDE SEQUENCE [LARGE SCALE GENOMIC DNA]</scope>
</reference>
<accession>A0A0K2VZ77</accession>
<protein>
    <submittedName>
        <fullName evidence="1">Uncharacterized protein</fullName>
    </submittedName>
</protein>
<evidence type="ECO:0000313" key="1">
    <source>
        <dbReference type="EMBL" id="CDX57811.1"/>
    </source>
</evidence>
<dbReference type="EMBL" id="CCND01000016">
    <property type="protein sequence ID" value="CDX57811.1"/>
    <property type="molecule type" value="Genomic_DNA"/>
</dbReference>
<dbReference type="Proteomes" id="UP000182888">
    <property type="component" value="Unassembled WGS sequence"/>
</dbReference>
<organism evidence="1 2">
    <name type="scientific">Mesorhizobium plurifarium</name>
    <dbReference type="NCBI Taxonomy" id="69974"/>
    <lineage>
        <taxon>Bacteria</taxon>
        <taxon>Pseudomonadati</taxon>
        <taxon>Pseudomonadota</taxon>
        <taxon>Alphaproteobacteria</taxon>
        <taxon>Hyphomicrobiales</taxon>
        <taxon>Phyllobacteriaceae</taxon>
        <taxon>Mesorhizobium</taxon>
    </lineage>
</organism>
<proteinExistence type="predicted"/>
<gene>
    <name evidence="1" type="ORF">MPL1032_230018</name>
</gene>
<sequence length="204" mass="23963">MERFVEWVWLKTSDSLAVDGLLIFGDRQEIDRVVHALSLIRQHDPVRYRRLLSDLRRIWILVISYRGQFQESTWTCQLDQRFVLDEKTPLELIASVIVHEATHARLARVGIDYREELRHRIEQVCIRRQMAFTKALPGATEAFDEAKSMLENLPDMSDAAMTEDAFAAEVEAARYVGVPDWLLRRMIALRKWRIKRVAAKSRWN</sequence>
<name>A0A0K2VZ77_MESPL</name>